<dbReference type="InterPro" id="IPR007863">
    <property type="entry name" value="Peptidase_M16_C"/>
</dbReference>
<organism evidence="2 3">
    <name type="scientific">Lacibacter luteus</name>
    <dbReference type="NCBI Taxonomy" id="2508719"/>
    <lineage>
        <taxon>Bacteria</taxon>
        <taxon>Pseudomonadati</taxon>
        <taxon>Bacteroidota</taxon>
        <taxon>Chitinophagia</taxon>
        <taxon>Chitinophagales</taxon>
        <taxon>Chitinophagaceae</taxon>
        <taxon>Lacibacter</taxon>
    </lineage>
</organism>
<dbReference type="Gene3D" id="3.30.830.10">
    <property type="entry name" value="Metalloenzyme, LuxS/M16 peptidase-like"/>
    <property type="match status" value="2"/>
</dbReference>
<reference evidence="2 3" key="1">
    <citation type="submission" date="2019-01" db="EMBL/GenBank/DDBJ databases">
        <title>Lacibacter sp. strain TTM-7.</title>
        <authorList>
            <person name="Chen W.-M."/>
        </authorList>
    </citation>
    <scope>NUCLEOTIDE SEQUENCE [LARGE SCALE GENOMIC DNA]</scope>
    <source>
        <strain evidence="2 3">TTM-7</strain>
    </source>
</reference>
<dbReference type="RefSeq" id="WP_129130758.1">
    <property type="nucleotide sequence ID" value="NZ_SDHW01000002.1"/>
</dbReference>
<evidence type="ECO:0000313" key="2">
    <source>
        <dbReference type="EMBL" id="RXK60797.1"/>
    </source>
</evidence>
<dbReference type="InterPro" id="IPR011249">
    <property type="entry name" value="Metalloenz_LuxS/M16"/>
</dbReference>
<name>A0A4Q1CK66_9BACT</name>
<protein>
    <submittedName>
        <fullName evidence="2">Insulinase family protein</fullName>
    </submittedName>
</protein>
<dbReference type="PANTHER" id="PTHR11851:SF224">
    <property type="entry name" value="PROCESSING PROTEASE"/>
    <property type="match status" value="1"/>
</dbReference>
<dbReference type="PANTHER" id="PTHR11851">
    <property type="entry name" value="METALLOPROTEASE"/>
    <property type="match status" value="1"/>
</dbReference>
<dbReference type="EMBL" id="SDHW01000002">
    <property type="protein sequence ID" value="RXK60797.1"/>
    <property type="molecule type" value="Genomic_DNA"/>
</dbReference>
<dbReference type="Proteomes" id="UP000290204">
    <property type="component" value="Unassembled WGS sequence"/>
</dbReference>
<gene>
    <name evidence="2" type="ORF">ESA94_10070</name>
</gene>
<dbReference type="OrthoDB" id="9811314at2"/>
<keyword evidence="3" id="KW-1185">Reference proteome</keyword>
<dbReference type="GO" id="GO:0046872">
    <property type="term" value="F:metal ion binding"/>
    <property type="evidence" value="ECO:0007669"/>
    <property type="project" value="InterPro"/>
</dbReference>
<comment type="caution">
    <text evidence="2">The sequence shown here is derived from an EMBL/GenBank/DDBJ whole genome shotgun (WGS) entry which is preliminary data.</text>
</comment>
<sequence length="432" mass="49518">MSIVTEQLNRTIAPVIKDATEFELKLKPYEKYVLDNGVEVYAVNAGTQEVMSVELVFSAGNWYEQQNNIAAATNFLIKNGTKDKTAFQLNEHFDYYGSHLTRGCYNETANIVLHCINRHLATHLPVVAEMITDAVYPQHELDIYRQNMQQRLTVNLKKCDFVAGRLIDEYVFGKNHPYGVYSNKEDYDALQQQQLQAYYKQYYTEGKCIIFAAGLLPADFAQQLNSTIGQLPLNKKEIPAIVHPLAPAEQMKYRIINDEKGVQGAIRLAQPFPNRHHPDFQKVQVLNTLFGGFFGSRLMSNIREDKGYTYGIHSYILNHISTTAWMISTEAGRDVCEATITEVYNEMRDLRDELVDEEELQLVKNYLIGTILGDLDGPFHIIGRWKNLILNGLDENYFYNSVNIIKTISAKELQELANKYLQPEKFYELVVV</sequence>
<dbReference type="SUPFAM" id="SSF63411">
    <property type="entry name" value="LuxS/MPP-like metallohydrolase"/>
    <property type="match status" value="2"/>
</dbReference>
<proteinExistence type="predicted"/>
<dbReference type="InterPro" id="IPR050361">
    <property type="entry name" value="MPP/UQCRC_Complex"/>
</dbReference>
<evidence type="ECO:0000259" key="1">
    <source>
        <dbReference type="Pfam" id="PF05193"/>
    </source>
</evidence>
<evidence type="ECO:0000313" key="3">
    <source>
        <dbReference type="Proteomes" id="UP000290204"/>
    </source>
</evidence>
<accession>A0A4Q1CK66</accession>
<feature type="domain" description="Peptidase M16 C-terminal" evidence="1">
    <location>
        <begin position="190"/>
        <end position="366"/>
    </location>
</feature>
<dbReference type="Pfam" id="PF05193">
    <property type="entry name" value="Peptidase_M16_C"/>
    <property type="match status" value="1"/>
</dbReference>
<dbReference type="AlphaFoldDB" id="A0A4Q1CK66"/>